<evidence type="ECO:0000256" key="2">
    <source>
        <dbReference type="ARBA" id="ARBA00022638"/>
    </source>
</evidence>
<dbReference type="InterPro" id="IPR018392">
    <property type="entry name" value="LysM"/>
</dbReference>
<keyword evidence="8" id="KW-1185">Reference proteome</keyword>
<evidence type="ECO:0000313" key="8">
    <source>
        <dbReference type="Proteomes" id="UP000316167"/>
    </source>
</evidence>
<protein>
    <recommendedName>
        <fullName evidence="4">Peptidoglycan hydrolase</fullName>
    </recommendedName>
</protein>
<feature type="chain" id="PRO_5022181532" description="Peptidoglycan hydrolase" evidence="5">
    <location>
        <begin position="20"/>
        <end position="434"/>
    </location>
</feature>
<dbReference type="PANTHER" id="PTHR33308:SF9">
    <property type="entry name" value="PEPTIDOGLYCAN HYDROLASE FLGJ"/>
    <property type="match status" value="1"/>
</dbReference>
<dbReference type="GO" id="GO:0004040">
    <property type="term" value="F:amidase activity"/>
    <property type="evidence" value="ECO:0007669"/>
    <property type="project" value="InterPro"/>
</dbReference>
<dbReference type="RefSeq" id="WP_144886309.1">
    <property type="nucleotide sequence ID" value="NZ_VLLE01000004.1"/>
</dbReference>
<dbReference type="PANTHER" id="PTHR33308">
    <property type="entry name" value="PEPTIDOGLYCAN HYDROLASE FLGJ"/>
    <property type="match status" value="1"/>
</dbReference>
<dbReference type="GO" id="GO:0031640">
    <property type="term" value="P:killing of cells of another organism"/>
    <property type="evidence" value="ECO:0007669"/>
    <property type="project" value="UniProtKB-KW"/>
</dbReference>
<dbReference type="SMART" id="SM00047">
    <property type="entry name" value="LYZ2"/>
    <property type="match status" value="1"/>
</dbReference>
<dbReference type="Proteomes" id="UP000316167">
    <property type="component" value="Unassembled WGS sequence"/>
</dbReference>
<keyword evidence="3 7" id="KW-0378">Hydrolase</keyword>
<dbReference type="GO" id="GO:0042742">
    <property type="term" value="P:defense response to bacterium"/>
    <property type="evidence" value="ECO:0007669"/>
    <property type="project" value="UniProtKB-KW"/>
</dbReference>
<dbReference type="InterPro" id="IPR002901">
    <property type="entry name" value="MGlyc_endo_b_GlcNAc-like_dom"/>
</dbReference>
<dbReference type="PROSITE" id="PS51782">
    <property type="entry name" value="LYSM"/>
    <property type="match status" value="2"/>
</dbReference>
<keyword evidence="5" id="KW-0732">Signal</keyword>
<keyword evidence="2" id="KW-0081">Bacteriolytic enzyme</keyword>
<keyword evidence="1" id="KW-0929">Antimicrobial</keyword>
<reference evidence="7 8" key="1">
    <citation type="journal article" date="2015" name="Stand. Genomic Sci.">
        <title>Genomic Encyclopedia of Bacterial and Archaeal Type Strains, Phase III: the genomes of soil and plant-associated and newly described type strains.</title>
        <authorList>
            <person name="Whitman W.B."/>
            <person name="Woyke T."/>
            <person name="Klenk H.P."/>
            <person name="Zhou Y."/>
            <person name="Lilburn T.G."/>
            <person name="Beck B.J."/>
            <person name="De Vos P."/>
            <person name="Vandamme P."/>
            <person name="Eisen J.A."/>
            <person name="Garrity G."/>
            <person name="Hugenholtz P."/>
            <person name="Kyrpides N.C."/>
        </authorList>
    </citation>
    <scope>NUCLEOTIDE SEQUENCE [LARGE SCALE GENOMIC DNA]</scope>
    <source>
        <strain evidence="7 8">CGMCC 1.7271</strain>
    </source>
</reference>
<evidence type="ECO:0000256" key="1">
    <source>
        <dbReference type="ARBA" id="ARBA00022529"/>
    </source>
</evidence>
<feature type="domain" description="LysM" evidence="6">
    <location>
        <begin position="389"/>
        <end position="432"/>
    </location>
</feature>
<dbReference type="SMART" id="SM00257">
    <property type="entry name" value="LysM"/>
    <property type="match status" value="2"/>
</dbReference>
<evidence type="ECO:0000256" key="5">
    <source>
        <dbReference type="SAM" id="SignalP"/>
    </source>
</evidence>
<dbReference type="CDD" id="cd00118">
    <property type="entry name" value="LysM"/>
    <property type="match status" value="2"/>
</dbReference>
<comment type="caution">
    <text evidence="7">The sequence shown here is derived from an EMBL/GenBank/DDBJ whole genome shotgun (WGS) entry which is preliminary data.</text>
</comment>
<dbReference type="InterPro" id="IPR036779">
    <property type="entry name" value="LysM_dom_sf"/>
</dbReference>
<evidence type="ECO:0000313" key="7">
    <source>
        <dbReference type="EMBL" id="TWI81102.1"/>
    </source>
</evidence>
<dbReference type="EMBL" id="VLLE01000004">
    <property type="protein sequence ID" value="TWI81102.1"/>
    <property type="molecule type" value="Genomic_DNA"/>
</dbReference>
<dbReference type="Gene3D" id="1.10.530.10">
    <property type="match status" value="1"/>
</dbReference>
<feature type="domain" description="LysM" evidence="6">
    <location>
        <begin position="309"/>
        <end position="353"/>
    </location>
</feature>
<organism evidence="7 8">
    <name type="scientific">Lacibacter cauensis</name>
    <dbReference type="NCBI Taxonomy" id="510947"/>
    <lineage>
        <taxon>Bacteria</taxon>
        <taxon>Pseudomonadati</taxon>
        <taxon>Bacteroidota</taxon>
        <taxon>Chitinophagia</taxon>
        <taxon>Chitinophagales</taxon>
        <taxon>Chitinophagaceae</taxon>
        <taxon>Lacibacter</taxon>
    </lineage>
</organism>
<dbReference type="SUPFAM" id="SSF54106">
    <property type="entry name" value="LysM domain"/>
    <property type="match status" value="2"/>
</dbReference>
<dbReference type="AlphaFoldDB" id="A0A562SIN4"/>
<accession>A0A562SIN4</accession>
<name>A0A562SIN4_9BACT</name>
<dbReference type="OrthoDB" id="977752at2"/>
<feature type="signal peptide" evidence="5">
    <location>
        <begin position="1"/>
        <end position="19"/>
    </location>
</feature>
<dbReference type="InterPro" id="IPR051056">
    <property type="entry name" value="Glycosyl_Hydrolase_73"/>
</dbReference>
<evidence type="ECO:0000259" key="6">
    <source>
        <dbReference type="PROSITE" id="PS51782"/>
    </source>
</evidence>
<sequence length="434" mass="48678">MRRLLYLSMALFAFVTANAQTITIEEYIDLYKEIAIKEMIRTGVPASITLAQGIVETENGNSKLVKKSNNHFGIKCKETWTGPSVSHDDDAPGECFRVYNNAEESYIDHSNFLRTRKHYNFLFSLDPADYKAWAYGLKKAGYATNPAYPALLIKYIERYNLNEYSLIALGKKTGSEPILAKNEQPVVTTPVIATVATVHQPVAPQAEVKSQSEVVVVVKKEESKKEEPKKEQPKTEIVKTTVSYPNGEFKINDTRVVYVTKGTPFLAIAQQYNVQLKWLFDFNDLKEAEVLEKDQLVYLQRKRRTGVNPVHVVAAGETVYDIAQSQGIRLDALLQLNQMTVNMQPAVGEQLYLQSPAPATPKLAIAVKEVSTQPVTGETAAVVQHKDVIVHVVQPKETLYSISKKYEVSLTQIQQWNKLAGTELKEGTELIINK</sequence>
<proteinExistence type="predicted"/>
<dbReference type="Pfam" id="PF01476">
    <property type="entry name" value="LysM"/>
    <property type="match status" value="2"/>
</dbReference>
<evidence type="ECO:0000256" key="3">
    <source>
        <dbReference type="ARBA" id="ARBA00022801"/>
    </source>
</evidence>
<gene>
    <name evidence="7" type="ORF">IQ13_2115</name>
</gene>
<evidence type="ECO:0000256" key="4">
    <source>
        <dbReference type="ARBA" id="ARBA00032108"/>
    </source>
</evidence>
<dbReference type="Pfam" id="PF01832">
    <property type="entry name" value="Glucosaminidase"/>
    <property type="match status" value="1"/>
</dbReference>
<dbReference type="Gene3D" id="3.10.350.10">
    <property type="entry name" value="LysM domain"/>
    <property type="match status" value="2"/>
</dbReference>